<dbReference type="PRINTS" id="PR00344">
    <property type="entry name" value="BCTRLSENSOR"/>
</dbReference>
<accession>A0ABQ6M0R0</accession>
<dbReference type="PANTHER" id="PTHR44936:SF10">
    <property type="entry name" value="SENSOR PROTEIN RSTB"/>
    <property type="match status" value="1"/>
</dbReference>
<dbReference type="InterPro" id="IPR004358">
    <property type="entry name" value="Sig_transdc_His_kin-like_C"/>
</dbReference>
<evidence type="ECO:0000256" key="7">
    <source>
        <dbReference type="ARBA" id="ARBA00022741"/>
    </source>
</evidence>
<evidence type="ECO:0000256" key="2">
    <source>
        <dbReference type="ARBA" id="ARBA00004651"/>
    </source>
</evidence>
<dbReference type="PANTHER" id="PTHR44936">
    <property type="entry name" value="SENSOR PROTEIN CREC"/>
    <property type="match status" value="1"/>
</dbReference>
<keyword evidence="5" id="KW-0597">Phosphoprotein</keyword>
<evidence type="ECO:0000256" key="4">
    <source>
        <dbReference type="ARBA" id="ARBA00022475"/>
    </source>
</evidence>
<dbReference type="InterPro" id="IPR005467">
    <property type="entry name" value="His_kinase_dom"/>
</dbReference>
<evidence type="ECO:0000256" key="9">
    <source>
        <dbReference type="ARBA" id="ARBA00022840"/>
    </source>
</evidence>
<keyword evidence="9 12" id="KW-0067">ATP-binding</keyword>
<sequence>MRLRLSTLLVLLNLTALSAPFVAFYFLKTYDSGLVRQTERELLAQSAAIGAAFRDALNEQGIGTDYGTPSERFEPSFLASNPGIWLPEEANLSLSDTPILPPSEPQRSNVRADPIAFSAGQQFSPFLRGIQMKTLAGLRVLDYQGIVVSSTGFDVGSDLSGREEVSEALRGQTGRALRSRDHMEEKPDLASISRSNRFRVHVAYPIIREDRVVGVVYSIRTPKTAVKDLYEKNNLLFVVGGIFSLVIGLAMLASLSLSLPIRALVRQAENVIRGNQKGLQPLKHPITKDFEILSNTMSELANTLARRAGQIKSFASSISHEFKTPITSISGAVSILQDHEGELSVEQRQQFLHNISEDVTRMNQLINQLLMLTRADVVKSPAASSDLAAAIQRATKRYEPNFEGIHAYFSRKGALVDMPEELLDSVIINLFHNAMLYGGDKLEISVHILNKQVEMIFSDNGDGIAAENREKIFKPFYTTGESRGGTGLGLPIVATLLKNHGGNIELLESTGGATFRLIFARAAKASIVEAQGSEQCNGVRAEALTP</sequence>
<keyword evidence="4" id="KW-1003">Cell membrane</keyword>
<evidence type="ECO:0000313" key="13">
    <source>
        <dbReference type="Proteomes" id="UP001224392"/>
    </source>
</evidence>
<dbReference type="Gene3D" id="1.10.287.130">
    <property type="match status" value="1"/>
</dbReference>
<dbReference type="EC" id="2.7.13.3" evidence="3"/>
<dbReference type="Pfam" id="PF00512">
    <property type="entry name" value="HisKA"/>
    <property type="match status" value="1"/>
</dbReference>
<reference evidence="12 13" key="1">
    <citation type="submission" date="2023-04" db="EMBL/GenBank/DDBJ databases">
        <title>Marinobulbifer ophiurae gen. nov., sp. Nov., isolate from tissue of brittle star Ophioplocus japonicus.</title>
        <authorList>
            <person name="Kawano K."/>
            <person name="Sawayama S."/>
            <person name="Nakagawa S."/>
        </authorList>
    </citation>
    <scope>NUCLEOTIDE SEQUENCE [LARGE SCALE GENOMIC DNA]</scope>
    <source>
        <strain evidence="12 13">NKW57</strain>
    </source>
</reference>
<evidence type="ECO:0000256" key="6">
    <source>
        <dbReference type="ARBA" id="ARBA00022679"/>
    </source>
</evidence>
<evidence type="ECO:0000256" key="8">
    <source>
        <dbReference type="ARBA" id="ARBA00022777"/>
    </source>
</evidence>
<dbReference type="EMBL" id="BSYJ01000004">
    <property type="protein sequence ID" value="GMG87908.1"/>
    <property type="molecule type" value="Genomic_DNA"/>
</dbReference>
<dbReference type="SMART" id="SM00387">
    <property type="entry name" value="HATPase_c"/>
    <property type="match status" value="1"/>
</dbReference>
<name>A0ABQ6M0R0_9GAMM</name>
<dbReference type="RefSeq" id="WP_285764521.1">
    <property type="nucleotide sequence ID" value="NZ_BSYJ01000004.1"/>
</dbReference>
<comment type="subcellular location">
    <subcellularLocation>
        <location evidence="2">Cell membrane</location>
        <topology evidence="2">Multi-pass membrane protein</topology>
    </subcellularLocation>
</comment>
<comment type="catalytic activity">
    <reaction evidence="1">
        <text>ATP + protein L-histidine = ADP + protein N-phospho-L-histidine.</text>
        <dbReference type="EC" id="2.7.13.3"/>
    </reaction>
</comment>
<evidence type="ECO:0000256" key="10">
    <source>
        <dbReference type="SAM" id="Phobius"/>
    </source>
</evidence>
<dbReference type="SUPFAM" id="SSF47384">
    <property type="entry name" value="Homodimeric domain of signal transducing histidine kinase"/>
    <property type="match status" value="1"/>
</dbReference>
<dbReference type="CDD" id="cd00075">
    <property type="entry name" value="HATPase"/>
    <property type="match status" value="1"/>
</dbReference>
<dbReference type="CDD" id="cd00082">
    <property type="entry name" value="HisKA"/>
    <property type="match status" value="1"/>
</dbReference>
<dbReference type="InterPro" id="IPR036890">
    <property type="entry name" value="HATPase_C_sf"/>
</dbReference>
<dbReference type="PROSITE" id="PS50109">
    <property type="entry name" value="HIS_KIN"/>
    <property type="match status" value="1"/>
</dbReference>
<proteinExistence type="predicted"/>
<keyword evidence="7" id="KW-0547">Nucleotide-binding</keyword>
<keyword evidence="10" id="KW-0812">Transmembrane</keyword>
<keyword evidence="10" id="KW-0472">Membrane</keyword>
<protein>
    <recommendedName>
        <fullName evidence="3">histidine kinase</fullName>
        <ecNumber evidence="3">2.7.13.3</ecNumber>
    </recommendedName>
</protein>
<feature type="transmembrane region" description="Helical" evidence="10">
    <location>
        <begin position="235"/>
        <end position="257"/>
    </location>
</feature>
<dbReference type="SUPFAM" id="SSF55874">
    <property type="entry name" value="ATPase domain of HSP90 chaperone/DNA topoisomerase II/histidine kinase"/>
    <property type="match status" value="1"/>
</dbReference>
<feature type="domain" description="Histidine kinase" evidence="11">
    <location>
        <begin position="317"/>
        <end position="523"/>
    </location>
</feature>
<dbReference type="SMART" id="SM00388">
    <property type="entry name" value="HisKA"/>
    <property type="match status" value="1"/>
</dbReference>
<organism evidence="12 13">
    <name type="scientific">Biformimicrobium ophioploci</name>
    <dbReference type="NCBI Taxonomy" id="3036711"/>
    <lineage>
        <taxon>Bacteria</taxon>
        <taxon>Pseudomonadati</taxon>
        <taxon>Pseudomonadota</taxon>
        <taxon>Gammaproteobacteria</taxon>
        <taxon>Cellvibrionales</taxon>
        <taxon>Microbulbiferaceae</taxon>
        <taxon>Biformimicrobium</taxon>
    </lineage>
</organism>
<dbReference type="InterPro" id="IPR003594">
    <property type="entry name" value="HATPase_dom"/>
</dbReference>
<evidence type="ECO:0000256" key="1">
    <source>
        <dbReference type="ARBA" id="ARBA00000085"/>
    </source>
</evidence>
<gene>
    <name evidence="12" type="ORF">MNKW57_22290</name>
</gene>
<dbReference type="Gene3D" id="3.30.565.10">
    <property type="entry name" value="Histidine kinase-like ATPase, C-terminal domain"/>
    <property type="match status" value="1"/>
</dbReference>
<dbReference type="Proteomes" id="UP001224392">
    <property type="component" value="Unassembled WGS sequence"/>
</dbReference>
<keyword evidence="8" id="KW-0418">Kinase</keyword>
<evidence type="ECO:0000256" key="3">
    <source>
        <dbReference type="ARBA" id="ARBA00012438"/>
    </source>
</evidence>
<evidence type="ECO:0000256" key="5">
    <source>
        <dbReference type="ARBA" id="ARBA00022553"/>
    </source>
</evidence>
<keyword evidence="13" id="KW-1185">Reference proteome</keyword>
<dbReference type="InterPro" id="IPR036097">
    <property type="entry name" value="HisK_dim/P_sf"/>
</dbReference>
<dbReference type="InterPro" id="IPR003661">
    <property type="entry name" value="HisK_dim/P_dom"/>
</dbReference>
<keyword evidence="10" id="KW-1133">Transmembrane helix</keyword>
<dbReference type="Pfam" id="PF02518">
    <property type="entry name" value="HATPase_c"/>
    <property type="match status" value="1"/>
</dbReference>
<evidence type="ECO:0000259" key="11">
    <source>
        <dbReference type="PROSITE" id="PS50109"/>
    </source>
</evidence>
<evidence type="ECO:0000313" key="12">
    <source>
        <dbReference type="EMBL" id="GMG87908.1"/>
    </source>
</evidence>
<dbReference type="GO" id="GO:0005524">
    <property type="term" value="F:ATP binding"/>
    <property type="evidence" value="ECO:0007669"/>
    <property type="project" value="UniProtKB-KW"/>
</dbReference>
<keyword evidence="6" id="KW-0808">Transferase</keyword>
<comment type="caution">
    <text evidence="12">The sequence shown here is derived from an EMBL/GenBank/DDBJ whole genome shotgun (WGS) entry which is preliminary data.</text>
</comment>
<dbReference type="InterPro" id="IPR050980">
    <property type="entry name" value="2C_sensor_his_kinase"/>
</dbReference>